<dbReference type="EMBL" id="JAHRIN010000212">
    <property type="protein sequence ID" value="MEQ2190771.1"/>
    <property type="molecule type" value="Genomic_DNA"/>
</dbReference>
<feature type="region of interest" description="Disordered" evidence="1">
    <location>
        <begin position="26"/>
        <end position="82"/>
    </location>
</feature>
<protein>
    <submittedName>
        <fullName evidence="2">Uncharacterized protein</fullName>
    </submittedName>
</protein>
<name>A0ABV0Q4R2_9TELE</name>
<evidence type="ECO:0000256" key="1">
    <source>
        <dbReference type="SAM" id="MobiDB-lite"/>
    </source>
</evidence>
<sequence>RLKRFFSSPRTRTQLGTHRLHAAALAEQDPPNSGVSADAHSVKSEACRRAASRSNTQLTRNEHGSEADLRAVSPPVCRAASA</sequence>
<evidence type="ECO:0000313" key="3">
    <source>
        <dbReference type="Proteomes" id="UP001434883"/>
    </source>
</evidence>
<reference evidence="2 3" key="1">
    <citation type="submission" date="2021-06" db="EMBL/GenBank/DDBJ databases">
        <authorList>
            <person name="Palmer J.M."/>
        </authorList>
    </citation>
    <scope>NUCLEOTIDE SEQUENCE [LARGE SCALE GENOMIC DNA]</scope>
    <source>
        <strain evidence="2 3">XC_2019</strain>
        <tissue evidence="2">Muscle</tissue>
    </source>
</reference>
<feature type="non-terminal residue" evidence="2">
    <location>
        <position position="1"/>
    </location>
</feature>
<keyword evidence="3" id="KW-1185">Reference proteome</keyword>
<accession>A0ABV0Q4R2</accession>
<evidence type="ECO:0000313" key="2">
    <source>
        <dbReference type="EMBL" id="MEQ2190771.1"/>
    </source>
</evidence>
<dbReference type="Proteomes" id="UP001434883">
    <property type="component" value="Unassembled WGS sequence"/>
</dbReference>
<comment type="caution">
    <text evidence="2">The sequence shown here is derived from an EMBL/GenBank/DDBJ whole genome shotgun (WGS) entry which is preliminary data.</text>
</comment>
<proteinExistence type="predicted"/>
<gene>
    <name evidence="2" type="ORF">XENOCAPTIV_009510</name>
</gene>
<feature type="compositionally biased region" description="Basic and acidic residues" evidence="1">
    <location>
        <begin position="60"/>
        <end position="69"/>
    </location>
</feature>
<organism evidence="2 3">
    <name type="scientific">Xenoophorus captivus</name>
    <dbReference type="NCBI Taxonomy" id="1517983"/>
    <lineage>
        <taxon>Eukaryota</taxon>
        <taxon>Metazoa</taxon>
        <taxon>Chordata</taxon>
        <taxon>Craniata</taxon>
        <taxon>Vertebrata</taxon>
        <taxon>Euteleostomi</taxon>
        <taxon>Actinopterygii</taxon>
        <taxon>Neopterygii</taxon>
        <taxon>Teleostei</taxon>
        <taxon>Neoteleostei</taxon>
        <taxon>Acanthomorphata</taxon>
        <taxon>Ovalentaria</taxon>
        <taxon>Atherinomorphae</taxon>
        <taxon>Cyprinodontiformes</taxon>
        <taxon>Goodeidae</taxon>
        <taxon>Xenoophorus</taxon>
    </lineage>
</organism>